<dbReference type="PANTHER" id="PTHR42923:SF46">
    <property type="entry name" value="AMINE OXIDASE"/>
    <property type="match status" value="1"/>
</dbReference>
<reference evidence="2 3" key="1">
    <citation type="journal article" date="2016" name="Nat. Commun.">
        <title>Thousands of microbial genomes shed light on interconnected biogeochemical processes in an aquifer system.</title>
        <authorList>
            <person name="Anantharaman K."/>
            <person name="Brown C.T."/>
            <person name="Hug L.A."/>
            <person name="Sharon I."/>
            <person name="Castelle C.J."/>
            <person name="Probst A.J."/>
            <person name="Thomas B.C."/>
            <person name="Singh A."/>
            <person name="Wilkins M.J."/>
            <person name="Karaoz U."/>
            <person name="Brodie E.L."/>
            <person name="Williams K.H."/>
            <person name="Hubbard S.S."/>
            <person name="Banfield J.F."/>
        </authorList>
    </citation>
    <scope>NUCLEOTIDE SEQUENCE [LARGE SCALE GENOMIC DNA]</scope>
</reference>
<name>A0A1F4YDH1_9BACT</name>
<evidence type="ECO:0000313" key="2">
    <source>
        <dbReference type="EMBL" id="OGC91944.1"/>
    </source>
</evidence>
<gene>
    <name evidence="2" type="ORF">A2876_03305</name>
</gene>
<dbReference type="InterPro" id="IPR002937">
    <property type="entry name" value="Amino_oxidase"/>
</dbReference>
<accession>A0A1F4YDH1</accession>
<dbReference type="SUPFAM" id="SSF51971">
    <property type="entry name" value="Nucleotide-binding domain"/>
    <property type="match status" value="1"/>
</dbReference>
<dbReference type="PRINTS" id="PR00419">
    <property type="entry name" value="ADXRDTASE"/>
</dbReference>
<evidence type="ECO:0000259" key="1">
    <source>
        <dbReference type="Pfam" id="PF01593"/>
    </source>
</evidence>
<feature type="domain" description="Amine oxidase" evidence="1">
    <location>
        <begin position="12"/>
        <end position="375"/>
    </location>
</feature>
<evidence type="ECO:0000313" key="3">
    <source>
        <dbReference type="Proteomes" id="UP000178176"/>
    </source>
</evidence>
<dbReference type="PANTHER" id="PTHR42923">
    <property type="entry name" value="PROTOPORPHYRINOGEN OXIDASE"/>
    <property type="match status" value="1"/>
</dbReference>
<organism evidence="2 3">
    <name type="scientific">Candidatus Amesbacteria bacterium RIFCSPHIGHO2_01_FULL_48_32b</name>
    <dbReference type="NCBI Taxonomy" id="1797253"/>
    <lineage>
        <taxon>Bacteria</taxon>
        <taxon>Candidatus Amesiibacteriota</taxon>
    </lineage>
</organism>
<dbReference type="InterPro" id="IPR036188">
    <property type="entry name" value="FAD/NAD-bd_sf"/>
</dbReference>
<protein>
    <recommendedName>
        <fullName evidence="1">Amine oxidase domain-containing protein</fullName>
    </recommendedName>
</protein>
<dbReference type="Pfam" id="PF01593">
    <property type="entry name" value="Amino_oxidase"/>
    <property type="match status" value="1"/>
</dbReference>
<sequence>MALKIAVIGAGFAGLGTAYYLSKTGHQVTVFEKDSQPGGLAVGFKNSKWSWPLEKHYHHLFTSDTAIKSLADEISHPIDFYRPKTSTFIDDQIAQLDSPFSLLKFPQLSLPDRLRTAFGLALMRFNPVYKPFEWFTAKKYITTLMGQASWQKLWEPLFIGKFHDYADQISAVWFYGRIRPRSASLGYPRGGFLSLAESIQSAAKKNGANFIYNKSINNISELSKFDKIVCTLPTALFSKISGLHYPPLPGLGAVNLVLALKKQFLTDGTYWLNINDRNIPFVCVTEHTNFIDPSHYAGDHLVYVGNYLPKEHKYYTYSNTKLLEEFLPFLQRINPNFEKSWISRSWLWTTPFAQPVVLLNHYVPPLTTSIPNVYLVNIQQVYPWDRGTNGAIELSRKVTELIC</sequence>
<proteinExistence type="predicted"/>
<comment type="caution">
    <text evidence="2">The sequence shown here is derived from an EMBL/GenBank/DDBJ whole genome shotgun (WGS) entry which is preliminary data.</text>
</comment>
<dbReference type="NCBIfam" id="NF005560">
    <property type="entry name" value="PRK07233.1"/>
    <property type="match status" value="1"/>
</dbReference>
<dbReference type="Gene3D" id="3.50.50.60">
    <property type="entry name" value="FAD/NAD(P)-binding domain"/>
    <property type="match status" value="1"/>
</dbReference>
<dbReference type="Proteomes" id="UP000178176">
    <property type="component" value="Unassembled WGS sequence"/>
</dbReference>
<dbReference type="InterPro" id="IPR050464">
    <property type="entry name" value="Zeta_carotene_desat/Oxidored"/>
</dbReference>
<dbReference type="AlphaFoldDB" id="A0A1F4YDH1"/>
<dbReference type="GO" id="GO:0016491">
    <property type="term" value="F:oxidoreductase activity"/>
    <property type="evidence" value="ECO:0007669"/>
    <property type="project" value="InterPro"/>
</dbReference>
<dbReference type="EMBL" id="MEXH01000026">
    <property type="protein sequence ID" value="OGC91944.1"/>
    <property type="molecule type" value="Genomic_DNA"/>
</dbReference>